<evidence type="ECO:0000256" key="2">
    <source>
        <dbReference type="SAM" id="Phobius"/>
    </source>
</evidence>
<feature type="region of interest" description="Disordered" evidence="1">
    <location>
        <begin position="26"/>
        <end position="137"/>
    </location>
</feature>
<organism evidence="4 5">
    <name type="scientific">Rhipicephalus sanguineus</name>
    <name type="common">Brown dog tick</name>
    <name type="synonym">Ixodes sanguineus</name>
    <dbReference type="NCBI Taxonomy" id="34632"/>
    <lineage>
        <taxon>Eukaryota</taxon>
        <taxon>Metazoa</taxon>
        <taxon>Ecdysozoa</taxon>
        <taxon>Arthropoda</taxon>
        <taxon>Chelicerata</taxon>
        <taxon>Arachnida</taxon>
        <taxon>Acari</taxon>
        <taxon>Parasitiformes</taxon>
        <taxon>Ixodida</taxon>
        <taxon>Ixodoidea</taxon>
        <taxon>Ixodidae</taxon>
        <taxon>Rhipicephalinae</taxon>
        <taxon>Rhipicephalus</taxon>
        <taxon>Rhipicephalus</taxon>
    </lineage>
</organism>
<keyword evidence="5" id="KW-1185">Reference proteome</keyword>
<feature type="compositionally biased region" description="Basic and acidic residues" evidence="1">
    <location>
        <begin position="98"/>
        <end position="127"/>
    </location>
</feature>
<keyword evidence="2" id="KW-1133">Transmembrane helix</keyword>
<protein>
    <recommendedName>
        <fullName evidence="6">Transmembrane protein</fullName>
    </recommendedName>
</protein>
<feature type="transmembrane region" description="Helical" evidence="2">
    <location>
        <begin position="378"/>
        <end position="400"/>
    </location>
</feature>
<proteinExistence type="predicted"/>
<evidence type="ECO:0000256" key="3">
    <source>
        <dbReference type="SAM" id="SignalP"/>
    </source>
</evidence>
<sequence>MAPRRPPVLRILVALFLVLTSHVRADEAQQQTAQVEATGTDGQPSKKAEEQANVVTSKNTSHPDAPSTPATKQGGSAEEAAKAMPPVQPKDPAVPDAKTVERMESREASKEAEGSPPDDARASHDADSGSSGDQRGLKEPRYAASLEDAEDLLLGEDALPDSAAAEEEQLDDCMESALEDFQHLKDVLDGGESRRRDDEGRLSAFVSNALRSLHSFFWYDFCEASAITPETPGAPQQGVLAQASPPAAGKGGGKGAPDAKEPPCRPKGGRLADWRAWREAGRKKPAALITRFSCFLRSAGYRIYPARQPAQFWPQGDVCTALCHSCECDYDENSTCGVARRDWKARTPAVVYALYSALLHSRALCASAVLLGVLRKNYVYRVVLCTPLIILLAMVMDAVLRELLDVVFRLQEPKV</sequence>
<feature type="signal peptide" evidence="3">
    <location>
        <begin position="1"/>
        <end position="25"/>
    </location>
</feature>
<gene>
    <name evidence="4" type="ORF">HPB52_013529</name>
</gene>
<feature type="compositionally biased region" description="Basic and acidic residues" evidence="1">
    <location>
        <begin position="257"/>
        <end position="270"/>
    </location>
</feature>
<evidence type="ECO:0000313" key="5">
    <source>
        <dbReference type="Proteomes" id="UP000821837"/>
    </source>
</evidence>
<dbReference type="AlphaFoldDB" id="A0A9D4T219"/>
<feature type="compositionally biased region" description="Polar residues" evidence="1">
    <location>
        <begin position="53"/>
        <end position="74"/>
    </location>
</feature>
<feature type="region of interest" description="Disordered" evidence="1">
    <location>
        <begin position="232"/>
        <end position="270"/>
    </location>
</feature>
<comment type="caution">
    <text evidence="4">The sequence shown here is derived from an EMBL/GenBank/DDBJ whole genome shotgun (WGS) entry which is preliminary data.</text>
</comment>
<accession>A0A9D4T219</accession>
<evidence type="ECO:0000313" key="4">
    <source>
        <dbReference type="EMBL" id="KAH7968986.1"/>
    </source>
</evidence>
<keyword evidence="2" id="KW-0812">Transmembrane</keyword>
<evidence type="ECO:0000256" key="1">
    <source>
        <dbReference type="SAM" id="MobiDB-lite"/>
    </source>
</evidence>
<dbReference type="EMBL" id="JABSTV010001248">
    <property type="protein sequence ID" value="KAH7968986.1"/>
    <property type="molecule type" value="Genomic_DNA"/>
</dbReference>
<keyword evidence="3" id="KW-0732">Signal</keyword>
<reference evidence="4" key="1">
    <citation type="journal article" date="2020" name="Cell">
        <title>Large-Scale Comparative Analyses of Tick Genomes Elucidate Their Genetic Diversity and Vector Capacities.</title>
        <authorList>
            <consortium name="Tick Genome and Microbiome Consortium (TIGMIC)"/>
            <person name="Jia N."/>
            <person name="Wang J."/>
            <person name="Shi W."/>
            <person name="Du L."/>
            <person name="Sun Y."/>
            <person name="Zhan W."/>
            <person name="Jiang J.F."/>
            <person name="Wang Q."/>
            <person name="Zhang B."/>
            <person name="Ji P."/>
            <person name="Bell-Sakyi L."/>
            <person name="Cui X.M."/>
            <person name="Yuan T.T."/>
            <person name="Jiang B.G."/>
            <person name="Yang W.F."/>
            <person name="Lam T.T."/>
            <person name="Chang Q.C."/>
            <person name="Ding S.J."/>
            <person name="Wang X.J."/>
            <person name="Zhu J.G."/>
            <person name="Ruan X.D."/>
            <person name="Zhao L."/>
            <person name="Wei J.T."/>
            <person name="Ye R.Z."/>
            <person name="Que T.C."/>
            <person name="Du C.H."/>
            <person name="Zhou Y.H."/>
            <person name="Cheng J.X."/>
            <person name="Dai P.F."/>
            <person name="Guo W.B."/>
            <person name="Han X.H."/>
            <person name="Huang E.J."/>
            <person name="Li L.F."/>
            <person name="Wei W."/>
            <person name="Gao Y.C."/>
            <person name="Liu J.Z."/>
            <person name="Shao H.Z."/>
            <person name="Wang X."/>
            <person name="Wang C.C."/>
            <person name="Yang T.C."/>
            <person name="Huo Q.B."/>
            <person name="Li W."/>
            <person name="Chen H.Y."/>
            <person name="Chen S.E."/>
            <person name="Zhou L.G."/>
            <person name="Ni X.B."/>
            <person name="Tian J.H."/>
            <person name="Sheng Y."/>
            <person name="Liu T."/>
            <person name="Pan Y.S."/>
            <person name="Xia L.Y."/>
            <person name="Li J."/>
            <person name="Zhao F."/>
            <person name="Cao W.C."/>
        </authorList>
    </citation>
    <scope>NUCLEOTIDE SEQUENCE</scope>
    <source>
        <strain evidence="4">Rsan-2018</strain>
    </source>
</reference>
<feature type="compositionally biased region" description="Low complexity" evidence="1">
    <location>
        <begin position="28"/>
        <end position="38"/>
    </location>
</feature>
<reference evidence="4" key="2">
    <citation type="submission" date="2021-09" db="EMBL/GenBank/DDBJ databases">
        <authorList>
            <person name="Jia N."/>
            <person name="Wang J."/>
            <person name="Shi W."/>
            <person name="Du L."/>
            <person name="Sun Y."/>
            <person name="Zhan W."/>
            <person name="Jiang J."/>
            <person name="Wang Q."/>
            <person name="Zhang B."/>
            <person name="Ji P."/>
            <person name="Sakyi L.B."/>
            <person name="Cui X."/>
            <person name="Yuan T."/>
            <person name="Jiang B."/>
            <person name="Yang W."/>
            <person name="Lam T.T.-Y."/>
            <person name="Chang Q."/>
            <person name="Ding S."/>
            <person name="Wang X."/>
            <person name="Zhu J."/>
            <person name="Ruan X."/>
            <person name="Zhao L."/>
            <person name="Wei J."/>
            <person name="Que T."/>
            <person name="Du C."/>
            <person name="Cheng J."/>
            <person name="Dai P."/>
            <person name="Han X."/>
            <person name="Huang E."/>
            <person name="Gao Y."/>
            <person name="Liu J."/>
            <person name="Shao H."/>
            <person name="Ye R."/>
            <person name="Li L."/>
            <person name="Wei W."/>
            <person name="Wang X."/>
            <person name="Wang C."/>
            <person name="Huo Q."/>
            <person name="Li W."/>
            <person name="Guo W."/>
            <person name="Chen H."/>
            <person name="Chen S."/>
            <person name="Zhou L."/>
            <person name="Zhou L."/>
            <person name="Ni X."/>
            <person name="Tian J."/>
            <person name="Zhou Y."/>
            <person name="Sheng Y."/>
            <person name="Liu T."/>
            <person name="Pan Y."/>
            <person name="Xia L."/>
            <person name="Li J."/>
            <person name="Zhao F."/>
            <person name="Cao W."/>
        </authorList>
    </citation>
    <scope>NUCLEOTIDE SEQUENCE</scope>
    <source>
        <strain evidence="4">Rsan-2018</strain>
        <tissue evidence="4">Larvae</tissue>
    </source>
</reference>
<keyword evidence="2" id="KW-0472">Membrane</keyword>
<feature type="transmembrane region" description="Helical" evidence="2">
    <location>
        <begin position="349"/>
        <end position="371"/>
    </location>
</feature>
<evidence type="ECO:0008006" key="6">
    <source>
        <dbReference type="Google" id="ProtNLM"/>
    </source>
</evidence>
<name>A0A9D4T219_RHISA</name>
<dbReference type="Proteomes" id="UP000821837">
    <property type="component" value="Unassembled WGS sequence"/>
</dbReference>
<feature type="chain" id="PRO_5039374763" description="Transmembrane protein" evidence="3">
    <location>
        <begin position="26"/>
        <end position="415"/>
    </location>
</feature>